<proteinExistence type="predicted"/>
<accession>A0A8H6LAV7</accession>
<reference evidence="2 3" key="1">
    <citation type="journal article" date="2020" name="Genomics">
        <title>Complete, high-quality genomes from long-read metagenomic sequencing of two wolf lichen thalli reveals enigmatic genome architecture.</title>
        <authorList>
            <person name="McKenzie S.K."/>
            <person name="Walston R.F."/>
            <person name="Allen J.L."/>
        </authorList>
    </citation>
    <scope>NUCLEOTIDE SEQUENCE [LARGE SCALE GENOMIC DNA]</scope>
    <source>
        <strain evidence="2">WasteWater2</strain>
    </source>
</reference>
<dbReference type="Proteomes" id="UP000578531">
    <property type="component" value="Unassembled WGS sequence"/>
</dbReference>
<evidence type="ECO:0000313" key="3">
    <source>
        <dbReference type="Proteomes" id="UP000578531"/>
    </source>
</evidence>
<dbReference type="RefSeq" id="XP_037171039.1">
    <property type="nucleotide sequence ID" value="XM_037302460.1"/>
</dbReference>
<feature type="compositionally biased region" description="Basic residues" evidence="1">
    <location>
        <begin position="444"/>
        <end position="453"/>
    </location>
</feature>
<comment type="caution">
    <text evidence="2">The sequence shown here is derived from an EMBL/GenBank/DDBJ whole genome shotgun (WGS) entry which is preliminary data.</text>
</comment>
<dbReference type="EMBL" id="JACCJC010000001">
    <property type="protein sequence ID" value="KAF6241799.1"/>
    <property type="molecule type" value="Genomic_DNA"/>
</dbReference>
<protein>
    <submittedName>
        <fullName evidence="2">Uncharacterized protein</fullName>
    </submittedName>
</protein>
<sequence>MPPPRGPPMIPSEHMSVGGYLRQHYESHSMLVTAENTRSWTTYLEKGFSYAAGQQFDIPTAGSSRAAQNIPPQMRDARWDKYLLSNPRRCLENGENGDAELKSQARKRRGEPARQSKMAAREAAVPGGVGSNHGPRGKVRYNDFGLLEFWKADEEAWIPAVYHCRIRAKLINMAKTCEADVYRHPRACGEHDLDITAFLDSQKDWDLERDNGWTNIPDGVLYMFSMTGYKTPTYDVLWMYDEGSVVLDLDNHPVKNYSNIPLTISSKIEGALMEAIRRLDRRITMQDFEARLPKECGNGEILTPGALNMRVSRFRLENCVPALKERKGTKNLRQYIWNLMSPAARDANSTRELSKLSKDQQEEARKQNAGKHDANAGGWARTKESQSNSSKEVSAPVNAQEKGTTKSASLRSSQNKPPCLTCRISYDGNTERQPPSFASEQGRKSHPSKRRKVREATQSAIHAPQGSYPRVPYGDASFNPFLRSANHGYGPINSILPSEVAFTTSSDNSLPFPTLNRQNPSAGFGCATTPSPALPRAFHNGQHLVPSAQHDCTHQRPDVENTLENPYCNFDLRTWSIDDPAEFVSSTSQRIVDTLANETDPNSSMEIDYRSLPPRNEEEMEDIQRALALTRANYHFHTNCDSLETTRSLSYFQQVGQLMDSLAEYWTLLDNPPRMPDLMTYQEPWRNGFKSWTVCAGGGEALVNEIFDQYGGVIDDGR</sequence>
<dbReference type="AlphaFoldDB" id="A0A8H6LAV7"/>
<dbReference type="OrthoDB" id="5348779at2759"/>
<feature type="compositionally biased region" description="Polar residues" evidence="1">
    <location>
        <begin position="427"/>
        <end position="439"/>
    </location>
</feature>
<dbReference type="GeneID" id="59282190"/>
<name>A0A8H6LAV7_9LECA</name>
<feature type="region of interest" description="Disordered" evidence="1">
    <location>
        <begin position="93"/>
        <end position="134"/>
    </location>
</feature>
<feature type="compositionally biased region" description="Polar residues" evidence="1">
    <location>
        <begin position="401"/>
        <end position="416"/>
    </location>
</feature>
<gene>
    <name evidence="2" type="ORF">HO173_000511</name>
</gene>
<evidence type="ECO:0000313" key="2">
    <source>
        <dbReference type="EMBL" id="KAF6241799.1"/>
    </source>
</evidence>
<keyword evidence="3" id="KW-1185">Reference proteome</keyword>
<feature type="region of interest" description="Disordered" evidence="1">
    <location>
        <begin position="347"/>
        <end position="468"/>
    </location>
</feature>
<feature type="compositionally biased region" description="Basic and acidic residues" evidence="1">
    <location>
        <begin position="348"/>
        <end position="374"/>
    </location>
</feature>
<evidence type="ECO:0000256" key="1">
    <source>
        <dbReference type="SAM" id="MobiDB-lite"/>
    </source>
</evidence>
<organism evidence="2 3">
    <name type="scientific">Letharia columbiana</name>
    <dbReference type="NCBI Taxonomy" id="112416"/>
    <lineage>
        <taxon>Eukaryota</taxon>
        <taxon>Fungi</taxon>
        <taxon>Dikarya</taxon>
        <taxon>Ascomycota</taxon>
        <taxon>Pezizomycotina</taxon>
        <taxon>Lecanoromycetes</taxon>
        <taxon>OSLEUM clade</taxon>
        <taxon>Lecanoromycetidae</taxon>
        <taxon>Lecanorales</taxon>
        <taxon>Lecanorineae</taxon>
        <taxon>Parmeliaceae</taxon>
        <taxon>Letharia</taxon>
    </lineage>
</organism>